<name>A0ACC3BB20_9EURO</name>
<evidence type="ECO:0000313" key="2">
    <source>
        <dbReference type="Proteomes" id="UP001177260"/>
    </source>
</evidence>
<reference evidence="1 2" key="1">
    <citation type="journal article" date="2023" name="ACS Omega">
        <title>Identification of the Neoaspergillic Acid Biosynthesis Gene Cluster by Establishing an In Vitro CRISPR-Ribonucleoprotein Genetic System in Aspergillus melleus.</title>
        <authorList>
            <person name="Yuan B."/>
            <person name="Grau M.F."/>
            <person name="Murata R.M."/>
            <person name="Torok T."/>
            <person name="Venkateswaran K."/>
            <person name="Stajich J.E."/>
            <person name="Wang C.C.C."/>
        </authorList>
    </citation>
    <scope>NUCLEOTIDE SEQUENCE [LARGE SCALE GENOMIC DNA]</scope>
    <source>
        <strain evidence="1 2">IMV 1140</strain>
    </source>
</reference>
<accession>A0ACC3BB20</accession>
<gene>
    <name evidence="1" type="ORF">N8T08_001023</name>
</gene>
<dbReference type="Proteomes" id="UP001177260">
    <property type="component" value="Unassembled WGS sequence"/>
</dbReference>
<proteinExistence type="predicted"/>
<keyword evidence="2" id="KW-1185">Reference proteome</keyword>
<evidence type="ECO:0000313" key="1">
    <source>
        <dbReference type="EMBL" id="KAK1147679.1"/>
    </source>
</evidence>
<sequence length="511" mass="58109">MELVPPFLQHRAGDVDEGWDWGQTIDKYRAAPASQELLKRTSSFKAFMNKTLKESNDKTSQEAFYGKHSWTDVQNEAAKRFKYLRETVFGVFDSLSETIECSKSYIRIYSEDSELRTKVEALFIAILEAVEAITHWIKRNPGRVTTMGKDVKYLTKSVNHLSANILSIKASVEAKPEKQELAMERLEDLLMGIAKEAEWTHAKLENAEEERRKSEKEHQEREHRLEEQVSRLQQAQHPIFIGTFVMPSMPSLPPQFVTADQLRQILNANSAYPDDDLVLEFGDSIESQRKKCIPWVMANELFQAWLRQAQSQVLVINSMTDEIQEHEATTPLSCVCVLLGRTLRRLPSCAALTFYCGLHASPGDNLEGGNGIMRSLIYQVLQKYGDTLNLSFLNFQVLQQIQGRDLATLCICFQRLLESVGTGVVVCLIDQISWYETDSRSAEMEFVMRFLNNLVADVQASGGVFVFKVLVTASTVSQYARIWFPDAWTILVEDDFVPDGQDSDEMQSLMA</sequence>
<comment type="caution">
    <text evidence="1">The sequence shown here is derived from an EMBL/GenBank/DDBJ whole genome shotgun (WGS) entry which is preliminary data.</text>
</comment>
<protein>
    <submittedName>
        <fullName evidence="1">Uncharacterized protein</fullName>
    </submittedName>
</protein>
<organism evidence="1 2">
    <name type="scientific">Aspergillus melleus</name>
    <dbReference type="NCBI Taxonomy" id="138277"/>
    <lineage>
        <taxon>Eukaryota</taxon>
        <taxon>Fungi</taxon>
        <taxon>Dikarya</taxon>
        <taxon>Ascomycota</taxon>
        <taxon>Pezizomycotina</taxon>
        <taxon>Eurotiomycetes</taxon>
        <taxon>Eurotiomycetidae</taxon>
        <taxon>Eurotiales</taxon>
        <taxon>Aspergillaceae</taxon>
        <taxon>Aspergillus</taxon>
        <taxon>Aspergillus subgen. Circumdati</taxon>
    </lineage>
</organism>
<dbReference type="EMBL" id="JAOPJF010000011">
    <property type="protein sequence ID" value="KAK1147679.1"/>
    <property type="molecule type" value="Genomic_DNA"/>
</dbReference>